<organism evidence="2 3">
    <name type="scientific">Emticicia agri</name>
    <dbReference type="NCBI Taxonomy" id="2492393"/>
    <lineage>
        <taxon>Bacteria</taxon>
        <taxon>Pseudomonadati</taxon>
        <taxon>Bacteroidota</taxon>
        <taxon>Cytophagia</taxon>
        <taxon>Cytophagales</taxon>
        <taxon>Leadbetterellaceae</taxon>
        <taxon>Emticicia</taxon>
    </lineage>
</organism>
<evidence type="ECO:0000256" key="1">
    <source>
        <dbReference type="SAM" id="SignalP"/>
    </source>
</evidence>
<keyword evidence="3" id="KW-1185">Reference proteome</keyword>
<evidence type="ECO:0000313" key="2">
    <source>
        <dbReference type="EMBL" id="RYU94272.1"/>
    </source>
</evidence>
<dbReference type="EMBL" id="SEWF01000028">
    <property type="protein sequence ID" value="RYU94272.1"/>
    <property type="molecule type" value="Genomic_DNA"/>
</dbReference>
<accession>A0A4Q5LX18</accession>
<evidence type="ECO:0000313" key="3">
    <source>
        <dbReference type="Proteomes" id="UP000293162"/>
    </source>
</evidence>
<evidence type="ECO:0008006" key="4">
    <source>
        <dbReference type="Google" id="ProtNLM"/>
    </source>
</evidence>
<dbReference type="RefSeq" id="WP_130022608.1">
    <property type="nucleotide sequence ID" value="NZ_SEWF01000028.1"/>
</dbReference>
<dbReference type="Proteomes" id="UP000293162">
    <property type="component" value="Unassembled WGS sequence"/>
</dbReference>
<name>A0A4Q5LX18_9BACT</name>
<feature type="signal peptide" evidence="1">
    <location>
        <begin position="1"/>
        <end position="21"/>
    </location>
</feature>
<protein>
    <recommendedName>
        <fullName evidence="4">Lipoprotein</fullName>
    </recommendedName>
</protein>
<gene>
    <name evidence="2" type="ORF">EWM59_17795</name>
</gene>
<comment type="caution">
    <text evidence="2">The sequence shown here is derived from an EMBL/GenBank/DDBJ whole genome shotgun (WGS) entry which is preliminary data.</text>
</comment>
<reference evidence="2 3" key="1">
    <citation type="submission" date="2019-02" db="EMBL/GenBank/DDBJ databases">
        <title>Bacterial novel species Emticicia sp. 17J42-9 isolated from soil.</title>
        <authorList>
            <person name="Jung H.-Y."/>
        </authorList>
    </citation>
    <scope>NUCLEOTIDE SEQUENCE [LARGE SCALE GENOMIC DNA]</scope>
    <source>
        <strain evidence="2 3">17J42-9</strain>
    </source>
</reference>
<dbReference type="AlphaFoldDB" id="A0A4Q5LX18"/>
<proteinExistence type="predicted"/>
<keyword evidence="1" id="KW-0732">Signal</keyword>
<sequence length="205" mass="23995">MKNIITVLYLAIALCISSCNTQDNNNLILDASLPGRGPTYNVFEKNKDGLILPKYNFIDYHYKSLNDSMKAYYYHTDQLYLKSFLAFPEKYAKNTFISFSDDTISISQKLKISIYNNDDIYRLFYKNYHIITKEVTGRVSLYYVPVNKTGMNSIKIKQKSTNRDIVFNFWVIEENRLKKDSVLFYNITSVDSIGNENIRKILYPD</sequence>
<feature type="chain" id="PRO_5020195301" description="Lipoprotein" evidence="1">
    <location>
        <begin position="22"/>
        <end position="205"/>
    </location>
</feature>
<dbReference type="OrthoDB" id="799390at2"/>